<dbReference type="OrthoDB" id="37297at2759"/>
<feature type="domain" description="Thioredoxin-like fold" evidence="1">
    <location>
        <begin position="22"/>
        <end position="191"/>
    </location>
</feature>
<dbReference type="PANTHER" id="PTHR33875">
    <property type="entry name" value="OS09G0542200 PROTEIN"/>
    <property type="match status" value="1"/>
</dbReference>
<proteinExistence type="predicted"/>
<dbReference type="Proteomes" id="UP000677228">
    <property type="component" value="Unassembled WGS sequence"/>
</dbReference>
<dbReference type="Gene3D" id="3.40.30.10">
    <property type="entry name" value="Glutaredoxin"/>
    <property type="match status" value="1"/>
</dbReference>
<name>A0A814BRM8_9BILA</name>
<evidence type="ECO:0000259" key="1">
    <source>
        <dbReference type="Pfam" id="PF13462"/>
    </source>
</evidence>
<dbReference type="PANTHER" id="PTHR33875:SF2">
    <property type="entry name" value="ACR183CP"/>
    <property type="match status" value="1"/>
</dbReference>
<gene>
    <name evidence="3" type="ORF">GPM918_LOCUS10121</name>
    <name evidence="2" type="ORF">OVA965_LOCUS7070</name>
    <name evidence="5" type="ORF">SRO942_LOCUS10122</name>
    <name evidence="4" type="ORF">TMI583_LOCUS7066</name>
</gene>
<dbReference type="Proteomes" id="UP000682733">
    <property type="component" value="Unassembled WGS sequence"/>
</dbReference>
<dbReference type="Proteomes" id="UP000681722">
    <property type="component" value="Unassembled WGS sequence"/>
</dbReference>
<protein>
    <recommendedName>
        <fullName evidence="1">Thioredoxin-like fold domain-containing protein</fullName>
    </recommendedName>
</protein>
<dbReference type="EMBL" id="CAJNOK010002206">
    <property type="protein sequence ID" value="CAF0849571.1"/>
    <property type="molecule type" value="Genomic_DNA"/>
</dbReference>
<organism evidence="3 6">
    <name type="scientific">Didymodactylos carnosus</name>
    <dbReference type="NCBI Taxonomy" id="1234261"/>
    <lineage>
        <taxon>Eukaryota</taxon>
        <taxon>Metazoa</taxon>
        <taxon>Spiralia</taxon>
        <taxon>Gnathifera</taxon>
        <taxon>Rotifera</taxon>
        <taxon>Eurotatoria</taxon>
        <taxon>Bdelloidea</taxon>
        <taxon>Philodinida</taxon>
        <taxon>Philodinidae</taxon>
        <taxon>Didymodactylos</taxon>
    </lineage>
</organism>
<dbReference type="Proteomes" id="UP000663829">
    <property type="component" value="Unassembled WGS sequence"/>
</dbReference>
<dbReference type="EMBL" id="CAJOBA010002206">
    <property type="protein sequence ID" value="CAF3634827.1"/>
    <property type="molecule type" value="Genomic_DNA"/>
</dbReference>
<keyword evidence="6" id="KW-1185">Reference proteome</keyword>
<evidence type="ECO:0000313" key="2">
    <source>
        <dbReference type="EMBL" id="CAF0849571.1"/>
    </source>
</evidence>
<dbReference type="EMBL" id="CAJOBC010001959">
    <property type="protein sequence ID" value="CAF3707961.1"/>
    <property type="molecule type" value="Genomic_DNA"/>
</dbReference>
<dbReference type="EMBL" id="CAJNOQ010001959">
    <property type="protein sequence ID" value="CAF0929849.1"/>
    <property type="molecule type" value="Genomic_DNA"/>
</dbReference>
<dbReference type="SUPFAM" id="SSF52833">
    <property type="entry name" value="Thioredoxin-like"/>
    <property type="match status" value="1"/>
</dbReference>
<evidence type="ECO:0000313" key="5">
    <source>
        <dbReference type="EMBL" id="CAF3707961.1"/>
    </source>
</evidence>
<sequence length="194" mass="22505">MSSLAPKYAMYALNKPTDQLYHTIDLFLDLTCPFSAKMWKTLVENNVLSSYKNVQFIFRHQIQPWHAQSTLLHTALIAVAKHHSEKFQKAASVLFNYQQEFFDAQVKELTFLQIYEKAIQLLKKECEISLDIDQFKVGQGNSGNSFVDDLKYHIKYARKHAVHVSPTVFVNGLEEPSISSSWTNEQWKEFLTKL</sequence>
<evidence type="ECO:0000313" key="6">
    <source>
        <dbReference type="Proteomes" id="UP000663829"/>
    </source>
</evidence>
<reference evidence="3" key="1">
    <citation type="submission" date="2021-02" db="EMBL/GenBank/DDBJ databases">
        <authorList>
            <person name="Nowell W R."/>
        </authorList>
    </citation>
    <scope>NUCLEOTIDE SEQUENCE</scope>
</reference>
<dbReference type="InterPro" id="IPR036249">
    <property type="entry name" value="Thioredoxin-like_sf"/>
</dbReference>
<evidence type="ECO:0000313" key="4">
    <source>
        <dbReference type="EMBL" id="CAF3634827.1"/>
    </source>
</evidence>
<comment type="caution">
    <text evidence="3">The sequence shown here is derived from an EMBL/GenBank/DDBJ whole genome shotgun (WGS) entry which is preliminary data.</text>
</comment>
<dbReference type="AlphaFoldDB" id="A0A814BRM8"/>
<accession>A0A814BRM8</accession>
<dbReference type="InterPro" id="IPR012336">
    <property type="entry name" value="Thioredoxin-like_fold"/>
</dbReference>
<dbReference type="Pfam" id="PF13462">
    <property type="entry name" value="Thioredoxin_4"/>
    <property type="match status" value="1"/>
</dbReference>
<evidence type="ECO:0000313" key="3">
    <source>
        <dbReference type="EMBL" id="CAF0929849.1"/>
    </source>
</evidence>